<evidence type="ECO:0000313" key="2">
    <source>
        <dbReference type="Proteomes" id="UP001153069"/>
    </source>
</evidence>
<sequence length="167" mass="18896">MLREARPQHDTAFFFPPLTAINYGNSALADGFVTFYMAKNIEEEPVRFTCMNQAKDKLEYDGKPPGSLPMKKIAANAKRCSHGALDFLFGKQRLLFLSSPSEAAGLYARHEAKVTIDRKWIPRAMTICRLLKDLMKTLAEQRTKAARQGMHNVVVTQNGDLVERDDY</sequence>
<dbReference type="AlphaFoldDB" id="A0A9N8EF17"/>
<name>A0A9N8EF17_9STRA</name>
<dbReference type="EMBL" id="CAICTM010000903">
    <property type="protein sequence ID" value="CAB9518086.1"/>
    <property type="molecule type" value="Genomic_DNA"/>
</dbReference>
<proteinExistence type="predicted"/>
<dbReference type="Proteomes" id="UP001153069">
    <property type="component" value="Unassembled WGS sequence"/>
</dbReference>
<organism evidence="1 2">
    <name type="scientific">Seminavis robusta</name>
    <dbReference type="NCBI Taxonomy" id="568900"/>
    <lineage>
        <taxon>Eukaryota</taxon>
        <taxon>Sar</taxon>
        <taxon>Stramenopiles</taxon>
        <taxon>Ochrophyta</taxon>
        <taxon>Bacillariophyta</taxon>
        <taxon>Bacillariophyceae</taxon>
        <taxon>Bacillariophycidae</taxon>
        <taxon>Naviculales</taxon>
        <taxon>Naviculaceae</taxon>
        <taxon>Seminavis</taxon>
    </lineage>
</organism>
<reference evidence="1" key="1">
    <citation type="submission" date="2020-06" db="EMBL/GenBank/DDBJ databases">
        <authorList>
            <consortium name="Plant Systems Biology data submission"/>
        </authorList>
    </citation>
    <scope>NUCLEOTIDE SEQUENCE</scope>
    <source>
        <strain evidence="1">D6</strain>
    </source>
</reference>
<protein>
    <submittedName>
        <fullName evidence="1">Uncharacterized protein</fullName>
    </submittedName>
</protein>
<gene>
    <name evidence="1" type="ORF">SEMRO_905_G218500.1</name>
</gene>
<keyword evidence="2" id="KW-1185">Reference proteome</keyword>
<comment type="caution">
    <text evidence="1">The sequence shown here is derived from an EMBL/GenBank/DDBJ whole genome shotgun (WGS) entry which is preliminary data.</text>
</comment>
<accession>A0A9N8EF17</accession>
<evidence type="ECO:0000313" key="1">
    <source>
        <dbReference type="EMBL" id="CAB9518086.1"/>
    </source>
</evidence>